<proteinExistence type="inferred from homology"/>
<name>A0ABQ6GYV2_9GAMM</name>
<evidence type="ECO:0000256" key="3">
    <source>
        <dbReference type="SAM" id="MobiDB-lite"/>
    </source>
</evidence>
<organism evidence="4 5">
    <name type="scientific">Thalassotalea eurytherma</name>
    <dbReference type="NCBI Taxonomy" id="1144278"/>
    <lineage>
        <taxon>Bacteria</taxon>
        <taxon>Pseudomonadati</taxon>
        <taxon>Pseudomonadota</taxon>
        <taxon>Gammaproteobacteria</taxon>
        <taxon>Alteromonadales</taxon>
        <taxon>Colwelliaceae</taxon>
        <taxon>Thalassotalea</taxon>
    </lineage>
</organism>
<comment type="caution">
    <text evidence="4">The sequence shown here is derived from an EMBL/GenBank/DDBJ whole genome shotgun (WGS) entry which is preliminary data.</text>
</comment>
<evidence type="ECO:0000313" key="5">
    <source>
        <dbReference type="Proteomes" id="UP001157133"/>
    </source>
</evidence>
<protein>
    <recommendedName>
        <fullName evidence="2">Macrodomain Ori protein</fullName>
    </recommendedName>
</protein>
<evidence type="ECO:0000313" key="4">
    <source>
        <dbReference type="EMBL" id="GLX81131.1"/>
    </source>
</evidence>
<dbReference type="Proteomes" id="UP001157133">
    <property type="component" value="Unassembled WGS sequence"/>
</dbReference>
<feature type="region of interest" description="Disordered" evidence="3">
    <location>
        <begin position="94"/>
        <end position="113"/>
    </location>
</feature>
<keyword evidence="5" id="KW-1185">Reference proteome</keyword>
<evidence type="ECO:0000256" key="2">
    <source>
        <dbReference type="ARBA" id="ARBA00093628"/>
    </source>
</evidence>
<comment type="similarity">
    <text evidence="1">Belongs to the MaoP family.</text>
</comment>
<sequence length="113" mass="12839">MKTQIRKGQTMFFGDSTFPHGISRSGHFNKRESDELALYGKTFEALHNGKLLPENEEEVQFVASMQKLDESHLYSVNLWKKYLAAVEKSRVHHGFSMSNGKTRDASGNELAFS</sequence>
<reference evidence="4 5" key="1">
    <citation type="submission" date="2023-03" db="EMBL/GenBank/DDBJ databases">
        <title>Draft genome sequence of Thalassotalea eurytherma JCM 18482T.</title>
        <authorList>
            <person name="Sawabe T."/>
        </authorList>
    </citation>
    <scope>NUCLEOTIDE SEQUENCE [LARGE SCALE GENOMIC DNA]</scope>
    <source>
        <strain evidence="4 5">JCM 18482</strain>
    </source>
</reference>
<dbReference type="EMBL" id="BSSU01000003">
    <property type="protein sequence ID" value="GLX81131.1"/>
    <property type="molecule type" value="Genomic_DNA"/>
</dbReference>
<dbReference type="InterPro" id="IPR007335">
    <property type="entry name" value="DUF413"/>
</dbReference>
<evidence type="ECO:0000256" key="1">
    <source>
        <dbReference type="ARBA" id="ARBA00093464"/>
    </source>
</evidence>
<dbReference type="Pfam" id="PF04219">
    <property type="entry name" value="DUF413"/>
    <property type="match status" value="1"/>
</dbReference>
<gene>
    <name evidence="4" type="ORF">theurythT_05830</name>
</gene>
<accession>A0ABQ6GYV2</accession>
<dbReference type="RefSeq" id="WP_284206462.1">
    <property type="nucleotide sequence ID" value="NZ_BSSU01000003.1"/>
</dbReference>